<name>A0ACC0VR70_9STRA</name>
<evidence type="ECO:0000313" key="2">
    <source>
        <dbReference type="Proteomes" id="UP001163321"/>
    </source>
</evidence>
<keyword evidence="2" id="KW-1185">Reference proteome</keyword>
<reference evidence="1 2" key="1">
    <citation type="journal article" date="2022" name="bioRxiv">
        <title>The genome of the oomycete Peronosclerospora sorghi, a cosmopolitan pathogen of maize and sorghum, is inflated with dispersed pseudogenes.</title>
        <authorList>
            <person name="Fletcher K."/>
            <person name="Martin F."/>
            <person name="Isakeit T."/>
            <person name="Cavanaugh K."/>
            <person name="Magill C."/>
            <person name="Michelmore R."/>
        </authorList>
    </citation>
    <scope>NUCLEOTIDE SEQUENCE [LARGE SCALE GENOMIC DNA]</scope>
    <source>
        <strain evidence="1">P6</strain>
    </source>
</reference>
<comment type="caution">
    <text evidence="1">The sequence shown here is derived from an EMBL/GenBank/DDBJ whole genome shotgun (WGS) entry which is preliminary data.</text>
</comment>
<proteinExistence type="predicted"/>
<organism evidence="1 2">
    <name type="scientific">Peronosclerospora sorghi</name>
    <dbReference type="NCBI Taxonomy" id="230839"/>
    <lineage>
        <taxon>Eukaryota</taxon>
        <taxon>Sar</taxon>
        <taxon>Stramenopiles</taxon>
        <taxon>Oomycota</taxon>
        <taxon>Peronosporomycetes</taxon>
        <taxon>Peronosporales</taxon>
        <taxon>Peronosporaceae</taxon>
        <taxon>Peronosclerospora</taxon>
    </lineage>
</organism>
<gene>
    <name evidence="1" type="ORF">PsorP6_004818</name>
</gene>
<evidence type="ECO:0000313" key="1">
    <source>
        <dbReference type="EMBL" id="KAI9908835.1"/>
    </source>
</evidence>
<dbReference type="EMBL" id="CM047587">
    <property type="protein sequence ID" value="KAI9908835.1"/>
    <property type="molecule type" value="Genomic_DNA"/>
</dbReference>
<dbReference type="Proteomes" id="UP001163321">
    <property type="component" value="Chromosome 8"/>
</dbReference>
<accession>A0ACC0VR70</accession>
<protein>
    <submittedName>
        <fullName evidence="1">Uncharacterized protein</fullName>
    </submittedName>
</protein>
<sequence>MENCYLLAAMAVSAAGTCLMPTFGLLFRFQPQFARGLLVRAIDAEANCYIIGAVYAAVFLLCGLLLALKTSDCFDMKQEESDDEITRRNERFKLPFSELESEDVAPKMWTP</sequence>